<dbReference type="PROSITE" id="PS51278">
    <property type="entry name" value="GATASE_TYPE_2"/>
    <property type="match status" value="1"/>
</dbReference>
<dbReference type="Proteomes" id="UP001501697">
    <property type="component" value="Unassembled WGS sequence"/>
</dbReference>
<dbReference type="EMBL" id="BAAAYU010000001">
    <property type="protein sequence ID" value="GAA3628548.1"/>
    <property type="molecule type" value="Genomic_DNA"/>
</dbReference>
<dbReference type="InterPro" id="IPR052373">
    <property type="entry name" value="Gamma-glu_amide_hydrolase"/>
</dbReference>
<organism evidence="3 4">
    <name type="scientific">Microbacterium awajiense</name>
    <dbReference type="NCBI Taxonomy" id="415214"/>
    <lineage>
        <taxon>Bacteria</taxon>
        <taxon>Bacillati</taxon>
        <taxon>Actinomycetota</taxon>
        <taxon>Actinomycetes</taxon>
        <taxon>Micrococcales</taxon>
        <taxon>Microbacteriaceae</taxon>
        <taxon>Microbacterium</taxon>
    </lineage>
</organism>
<dbReference type="PANTHER" id="PTHR43187">
    <property type="entry name" value="GLUTAMINE AMIDOTRANSFERASE DUG3-RELATED"/>
    <property type="match status" value="1"/>
</dbReference>
<dbReference type="InterPro" id="IPR017932">
    <property type="entry name" value="GATase_2_dom"/>
</dbReference>
<proteinExistence type="predicted"/>
<dbReference type="Gene3D" id="3.60.20.10">
    <property type="entry name" value="Glutamine Phosphoribosylpyrophosphate, subunit 1, domain 1"/>
    <property type="match status" value="1"/>
</dbReference>
<keyword evidence="4" id="KW-1185">Reference proteome</keyword>
<dbReference type="SUPFAM" id="SSF56235">
    <property type="entry name" value="N-terminal nucleophile aminohydrolases (Ntn hydrolases)"/>
    <property type="match status" value="1"/>
</dbReference>
<sequence>MCRVLAYLGPETPLENLLLKPENSLINQALDPERHPELQLAGWGFGIWGEHLLKPEEPFIYRRPMAAFYDDNASRIIPSLQAGTMLAHVRAAAYDAKVVMADENCHPFSFEETPWIVAQNGYLPNWQLLQRELLEHCDDRYLTQMRGNTDTEFIYVLLLSLLEGDSNEDVQRAIEKLIELIAQAMKDLDLGALTKLKMALVSADRIIGVNVGLGHHGETSPAGDWQELRKSAPDSDDFALSMLLEPMYLLMGRNFEHDATTYDFEECGENDATGVIFASEPLTEGDDWSHLEFGEIVFLENDGERITRTIDTLKVSAR</sequence>
<protein>
    <submittedName>
        <fullName evidence="3">Class II glutamine amidotransferase</fullName>
    </submittedName>
</protein>
<dbReference type="CDD" id="cd01908">
    <property type="entry name" value="YafJ"/>
    <property type="match status" value="1"/>
</dbReference>
<dbReference type="RefSeq" id="WP_344736679.1">
    <property type="nucleotide sequence ID" value="NZ_BAAAYU010000001.1"/>
</dbReference>
<evidence type="ECO:0000256" key="1">
    <source>
        <dbReference type="ARBA" id="ARBA00022962"/>
    </source>
</evidence>
<dbReference type="InterPro" id="IPR029055">
    <property type="entry name" value="Ntn_hydrolases_N"/>
</dbReference>
<reference evidence="4" key="1">
    <citation type="journal article" date="2019" name="Int. J. Syst. Evol. Microbiol.">
        <title>The Global Catalogue of Microorganisms (GCM) 10K type strain sequencing project: providing services to taxonomists for standard genome sequencing and annotation.</title>
        <authorList>
            <consortium name="The Broad Institute Genomics Platform"/>
            <consortium name="The Broad Institute Genome Sequencing Center for Infectious Disease"/>
            <person name="Wu L."/>
            <person name="Ma J."/>
        </authorList>
    </citation>
    <scope>NUCLEOTIDE SEQUENCE [LARGE SCALE GENOMIC DNA]</scope>
    <source>
        <strain evidence="4">JCM 16544</strain>
    </source>
</reference>
<dbReference type="PANTHER" id="PTHR43187:SF1">
    <property type="entry name" value="GLUTAMINE AMIDOTRANSFERASE DUG3-RELATED"/>
    <property type="match status" value="1"/>
</dbReference>
<evidence type="ECO:0000259" key="2">
    <source>
        <dbReference type="PROSITE" id="PS51278"/>
    </source>
</evidence>
<dbReference type="InterPro" id="IPR026869">
    <property type="entry name" value="EgtC-like"/>
</dbReference>
<feature type="domain" description="Glutamine amidotransferase type-2" evidence="2">
    <location>
        <begin position="2"/>
        <end position="318"/>
    </location>
</feature>
<comment type="caution">
    <text evidence="3">The sequence shown here is derived from an EMBL/GenBank/DDBJ whole genome shotgun (WGS) entry which is preliminary data.</text>
</comment>
<keyword evidence="1 3" id="KW-0315">Glutamine amidotransferase</keyword>
<evidence type="ECO:0000313" key="4">
    <source>
        <dbReference type="Proteomes" id="UP001501697"/>
    </source>
</evidence>
<name>A0ABP7AB46_9MICO</name>
<gene>
    <name evidence="3" type="ORF">GCM10022200_08840</name>
</gene>
<evidence type="ECO:0000313" key="3">
    <source>
        <dbReference type="EMBL" id="GAA3628548.1"/>
    </source>
</evidence>
<dbReference type="Pfam" id="PF13230">
    <property type="entry name" value="GATase_4"/>
    <property type="match status" value="1"/>
</dbReference>
<accession>A0ABP7AB46</accession>